<reference evidence="1" key="1">
    <citation type="journal article" date="2020" name="mSystems">
        <title>Genome- and Community-Level Interaction Insights into Carbon Utilization and Element Cycling Functions of Hydrothermarchaeota in Hydrothermal Sediment.</title>
        <authorList>
            <person name="Zhou Z."/>
            <person name="Liu Y."/>
            <person name="Xu W."/>
            <person name="Pan J."/>
            <person name="Luo Z.H."/>
            <person name="Li M."/>
        </authorList>
    </citation>
    <scope>NUCLEOTIDE SEQUENCE [LARGE SCALE GENOMIC DNA]</scope>
    <source>
        <strain evidence="1">SpSt-114</strain>
    </source>
</reference>
<gene>
    <name evidence="1" type="ORF">ENN04_04720</name>
</gene>
<accession>A0A7C5SY77</accession>
<dbReference type="EMBL" id="DSAC01000055">
    <property type="protein sequence ID" value="HHO73925.1"/>
    <property type="molecule type" value="Genomic_DNA"/>
</dbReference>
<dbReference type="AlphaFoldDB" id="A0A7C5SY77"/>
<comment type="caution">
    <text evidence="1">The sequence shown here is derived from an EMBL/GenBank/DDBJ whole genome shotgun (WGS) entry which is preliminary data.</text>
</comment>
<name>A0A7C5SY77_9AQUI</name>
<protein>
    <submittedName>
        <fullName evidence="1">Uncharacterized protein</fullName>
    </submittedName>
</protein>
<proteinExistence type="predicted"/>
<organism evidence="1">
    <name type="scientific">Thermocrinis ruber</name>
    <dbReference type="NCBI Taxonomy" id="75906"/>
    <lineage>
        <taxon>Bacteria</taxon>
        <taxon>Pseudomonadati</taxon>
        <taxon>Aquificota</taxon>
        <taxon>Aquificia</taxon>
        <taxon>Aquificales</taxon>
        <taxon>Aquificaceae</taxon>
        <taxon>Thermocrinis</taxon>
    </lineage>
</organism>
<sequence>MKEKNFEIRGRASLECVEMFAKGSYLSSNNYIYGGLFWSGEENYARNWSILIHRLLDRKKKDLKALREEMANFLRNSKYQLKGVARYERDRVLWMRGFRAIKGSERLEFDRFQKGKKFNLVVGRVTGQELDKRSGLVFLKLVGEDGTQVSREKIWEGRKKVLRAWESLTGNPKIKEELSRVREFIQILEDYMGPNIKSKPLPLKLVGYVAPFEFKGFSDSLLVGRARLFWKRKTAEELIEELQSDEPFWNDLLYALKKGLYNTEDEETAQKNFLEFLKKWENEEFLKELRKDWKETLKKLLKGERDDLLATFVKKDQQEGKLTYGTFFAPSRKIKLYIFYEKGLEGKLKDFEEGFKRALDRAKNFVGNAEIELAKEPRPIEDIIPNLEKLKKLDLDNLKHEDSLDLLFSLVYFACRIKNLKAIAEKERSLVGALLLLNTDVREANGGYGFWDYFSFVYDFFGVPVQTLNKQTIEVLSNPRPSKDEIKHINSVFKNLFISLLKDYKGLSFEFEGFELPPNLNIYIVLEKPSTGFCYQRSNLDAKPYRHFLYEIYSLKVEGNKAEVEVEDKTILLTGGLDSERDRLRRWIEDKVSFENARFCFITAGKWEDSYLEEIVAQSQEREKIKQNSLFVEYSELPTAHISERAENDCFVIYTTEFEKLKERLKIKDDRLSTAIAIKPASTENKDFKLDEEWFYHSALQVFSTKGPGWEREEVYSEKKNLFLFSVLSLSLYESESFITPYSKLDLWQKKKTAYLSIKRNNWEYKMPLNTVLYEMLYLLGKVPDDV</sequence>
<evidence type="ECO:0000313" key="1">
    <source>
        <dbReference type="EMBL" id="HHO73925.1"/>
    </source>
</evidence>